<evidence type="ECO:0000256" key="1">
    <source>
        <dbReference type="SAM" id="SignalP"/>
    </source>
</evidence>
<gene>
    <name evidence="2" type="ORF">DC094_18510</name>
</gene>
<evidence type="ECO:0000313" key="2">
    <source>
        <dbReference type="EMBL" id="PVZ65472.1"/>
    </source>
</evidence>
<feature type="chain" id="PRO_5016044265" evidence="1">
    <location>
        <begin position="20"/>
        <end position="263"/>
    </location>
</feature>
<organism evidence="2 3">
    <name type="scientific">Pelagibaculum spongiae</name>
    <dbReference type="NCBI Taxonomy" id="2080658"/>
    <lineage>
        <taxon>Bacteria</taxon>
        <taxon>Pseudomonadati</taxon>
        <taxon>Pseudomonadota</taxon>
        <taxon>Gammaproteobacteria</taxon>
        <taxon>Oceanospirillales</taxon>
        <taxon>Pelagibaculum</taxon>
    </lineage>
</organism>
<protein>
    <submittedName>
        <fullName evidence="2">Uncharacterized protein</fullName>
    </submittedName>
</protein>
<name>A0A2V1GTS5_9GAMM</name>
<keyword evidence="1" id="KW-0732">Signal</keyword>
<proteinExistence type="predicted"/>
<reference evidence="2 3" key="1">
    <citation type="submission" date="2018-04" db="EMBL/GenBank/DDBJ databases">
        <title>Thalassorhabdus spongiae gen. nov., sp. nov., isolated from a marine sponge in South-West Iceland.</title>
        <authorList>
            <person name="Knobloch S."/>
            <person name="Daussin A."/>
            <person name="Johannsson R."/>
            <person name="Marteinsson V.T."/>
        </authorList>
    </citation>
    <scope>NUCLEOTIDE SEQUENCE [LARGE SCALE GENOMIC DNA]</scope>
    <source>
        <strain evidence="2 3">Hp12</strain>
    </source>
</reference>
<dbReference type="AlphaFoldDB" id="A0A2V1GTS5"/>
<sequence length="263" mass="29387">MKKKLLALSLLASAGLVQAQQADHARYSCDIENYAGIDTSSLTGPPTPHWYVSQPIIRNVPWLVVDAQNPLIAIWHVTYLSPSQGLSINLNNSSVTLNFEDGTAQTVAVDRIEISELASPLISYEINISFEIVPDDGESYTFTYSGDNLVQGILNELPNIEWDIIDGVSTDVTPTISCIDHKIPDPLTVVTKKIDRLEVLHPELAIFDLPLNEAIESLPGPQRYSAYRYQAGEMTKHWAIERIRRTGEDTTKLRLILQYIDEQ</sequence>
<comment type="caution">
    <text evidence="2">The sequence shown here is derived from an EMBL/GenBank/DDBJ whole genome shotgun (WGS) entry which is preliminary data.</text>
</comment>
<accession>A0A2V1GTS5</accession>
<dbReference type="EMBL" id="QDDL01000010">
    <property type="protein sequence ID" value="PVZ65472.1"/>
    <property type="molecule type" value="Genomic_DNA"/>
</dbReference>
<keyword evidence="3" id="KW-1185">Reference proteome</keyword>
<dbReference type="Proteomes" id="UP000244906">
    <property type="component" value="Unassembled WGS sequence"/>
</dbReference>
<feature type="signal peptide" evidence="1">
    <location>
        <begin position="1"/>
        <end position="19"/>
    </location>
</feature>
<dbReference type="RefSeq" id="WP_116688607.1">
    <property type="nucleotide sequence ID" value="NZ_CAWNYD010000010.1"/>
</dbReference>
<evidence type="ECO:0000313" key="3">
    <source>
        <dbReference type="Proteomes" id="UP000244906"/>
    </source>
</evidence>